<proteinExistence type="predicted"/>
<dbReference type="Pfam" id="PF22754">
    <property type="entry name" value="bHLH-TF_ACT-like_plant"/>
    <property type="match status" value="1"/>
</dbReference>
<feature type="domain" description="BHLH" evidence="6">
    <location>
        <begin position="182"/>
        <end position="231"/>
    </location>
</feature>
<keyword evidence="3" id="KW-0804">Transcription</keyword>
<comment type="caution">
    <text evidence="8">The sequence shown here is derived from an EMBL/GenBank/DDBJ whole genome shotgun (WGS) entry which is preliminary data.</text>
</comment>
<evidence type="ECO:0000259" key="6">
    <source>
        <dbReference type="PROSITE" id="PS50888"/>
    </source>
</evidence>
<dbReference type="InterPro" id="IPR054502">
    <property type="entry name" value="bHLH-TF_ACT-like_plant"/>
</dbReference>
<name>A0ABR0WXH1_REHGL</name>
<comment type="subcellular location">
    <subcellularLocation>
        <location evidence="1">Nucleus</location>
    </subcellularLocation>
</comment>
<dbReference type="Gene3D" id="4.10.280.10">
    <property type="entry name" value="Helix-loop-helix DNA-binding domain"/>
    <property type="match status" value="1"/>
</dbReference>
<evidence type="ECO:0000256" key="2">
    <source>
        <dbReference type="ARBA" id="ARBA00023015"/>
    </source>
</evidence>
<feature type="domain" description="ACT" evidence="7">
    <location>
        <begin position="291"/>
        <end position="361"/>
    </location>
</feature>
<protein>
    <recommendedName>
        <fullName evidence="10">BHLH domain-containing protein</fullName>
    </recommendedName>
</protein>
<dbReference type="CDD" id="cd11452">
    <property type="entry name" value="bHLH_AtNAI1_like"/>
    <property type="match status" value="1"/>
</dbReference>
<evidence type="ECO:0000256" key="5">
    <source>
        <dbReference type="SAM" id="MobiDB-lite"/>
    </source>
</evidence>
<dbReference type="SUPFAM" id="SSF47459">
    <property type="entry name" value="HLH, helix-loop-helix DNA-binding domain"/>
    <property type="match status" value="1"/>
</dbReference>
<dbReference type="Pfam" id="PF00010">
    <property type="entry name" value="HLH"/>
    <property type="match status" value="1"/>
</dbReference>
<evidence type="ECO:0008006" key="10">
    <source>
        <dbReference type="Google" id="ProtNLM"/>
    </source>
</evidence>
<dbReference type="InterPro" id="IPR036638">
    <property type="entry name" value="HLH_DNA-bd_sf"/>
</dbReference>
<keyword evidence="4" id="KW-0539">Nucleus</keyword>
<feature type="region of interest" description="Disordered" evidence="5">
    <location>
        <begin position="257"/>
        <end position="278"/>
    </location>
</feature>
<keyword evidence="9" id="KW-1185">Reference proteome</keyword>
<evidence type="ECO:0000259" key="7">
    <source>
        <dbReference type="PROSITE" id="PS51671"/>
    </source>
</evidence>
<keyword evidence="2" id="KW-0805">Transcription regulation</keyword>
<gene>
    <name evidence="8" type="ORF">DH2020_016009</name>
</gene>
<evidence type="ECO:0000313" key="8">
    <source>
        <dbReference type="EMBL" id="KAK6151077.1"/>
    </source>
</evidence>
<dbReference type="InterPro" id="IPR052610">
    <property type="entry name" value="bHLH_transcription_regulator"/>
</dbReference>
<evidence type="ECO:0000256" key="4">
    <source>
        <dbReference type="ARBA" id="ARBA00023242"/>
    </source>
</evidence>
<evidence type="ECO:0000256" key="3">
    <source>
        <dbReference type="ARBA" id="ARBA00023163"/>
    </source>
</evidence>
<organism evidence="8 9">
    <name type="scientific">Rehmannia glutinosa</name>
    <name type="common">Chinese foxglove</name>
    <dbReference type="NCBI Taxonomy" id="99300"/>
    <lineage>
        <taxon>Eukaryota</taxon>
        <taxon>Viridiplantae</taxon>
        <taxon>Streptophyta</taxon>
        <taxon>Embryophyta</taxon>
        <taxon>Tracheophyta</taxon>
        <taxon>Spermatophyta</taxon>
        <taxon>Magnoliopsida</taxon>
        <taxon>eudicotyledons</taxon>
        <taxon>Gunneridae</taxon>
        <taxon>Pentapetalae</taxon>
        <taxon>asterids</taxon>
        <taxon>lamiids</taxon>
        <taxon>Lamiales</taxon>
        <taxon>Orobanchaceae</taxon>
        <taxon>Rehmannieae</taxon>
        <taxon>Rehmannia</taxon>
    </lineage>
</organism>
<dbReference type="PROSITE" id="PS51671">
    <property type="entry name" value="ACT"/>
    <property type="match status" value="1"/>
</dbReference>
<sequence>MDSSAISWLSEMGLDNPIFTDQFDFMDSFDEELAAVLGHDLDTTCFSPEKNPSPSSTLINIPSTTSISSLCTNFPITDQTPDKVSQEPPPKLQKPNNYSTFSTIQGLSNPDRPSSTPIILNFGNANSPENPQQAIPSRALNPDEEAAVSEIMKSHDQDTEDQSLKRAQSTKKGVGARVRQPSQTYDHIIAERKRREQLSQRFVALSTIVPGLKKTDKTSVLGDAIKYLKYLQERVKILEEQATKKTMESVVLVKKSQASMEDDDYPEEKSPSSDEQPLPEIEARICNTQILIRVHCENQKGLLANLIDKVEKLNLTIVNTNVASFGSLALDITIITEMEKEFNLTVNEVVKRLRATLQDTL</sequence>
<evidence type="ECO:0000256" key="1">
    <source>
        <dbReference type="ARBA" id="ARBA00004123"/>
    </source>
</evidence>
<dbReference type="SMART" id="SM00353">
    <property type="entry name" value="HLH"/>
    <property type="match status" value="1"/>
</dbReference>
<dbReference type="EMBL" id="JABTTQ020000008">
    <property type="protein sequence ID" value="KAK6151077.1"/>
    <property type="molecule type" value="Genomic_DNA"/>
</dbReference>
<dbReference type="PANTHER" id="PTHR45959:SF2">
    <property type="entry name" value="BHLH TRANSCRIPTION FACTOR"/>
    <property type="match status" value="1"/>
</dbReference>
<evidence type="ECO:0000313" key="9">
    <source>
        <dbReference type="Proteomes" id="UP001318860"/>
    </source>
</evidence>
<dbReference type="PANTHER" id="PTHR45959">
    <property type="entry name" value="BHLH TRANSCRIPTION FACTOR"/>
    <property type="match status" value="1"/>
</dbReference>
<feature type="region of interest" description="Disordered" evidence="5">
    <location>
        <begin position="151"/>
        <end position="179"/>
    </location>
</feature>
<feature type="compositionally biased region" description="Polar residues" evidence="5">
    <location>
        <begin position="94"/>
        <end position="135"/>
    </location>
</feature>
<reference evidence="8 9" key="1">
    <citation type="journal article" date="2021" name="Comput. Struct. Biotechnol. J.">
        <title>De novo genome assembly of the potent medicinal plant Rehmannia glutinosa using nanopore technology.</title>
        <authorList>
            <person name="Ma L."/>
            <person name="Dong C."/>
            <person name="Song C."/>
            <person name="Wang X."/>
            <person name="Zheng X."/>
            <person name="Niu Y."/>
            <person name="Chen S."/>
            <person name="Feng W."/>
        </authorList>
    </citation>
    <scope>NUCLEOTIDE SEQUENCE [LARGE SCALE GENOMIC DNA]</scope>
    <source>
        <strain evidence="8">DH-2019</strain>
    </source>
</reference>
<accession>A0ABR0WXH1</accession>
<dbReference type="InterPro" id="IPR045865">
    <property type="entry name" value="ACT-like_dom_sf"/>
</dbReference>
<dbReference type="Proteomes" id="UP001318860">
    <property type="component" value="Unassembled WGS sequence"/>
</dbReference>
<dbReference type="InterPro" id="IPR011598">
    <property type="entry name" value="bHLH_dom"/>
</dbReference>
<dbReference type="InterPro" id="IPR002912">
    <property type="entry name" value="ACT_dom"/>
</dbReference>
<dbReference type="PROSITE" id="PS50888">
    <property type="entry name" value="BHLH"/>
    <property type="match status" value="1"/>
</dbReference>
<feature type="region of interest" description="Disordered" evidence="5">
    <location>
        <begin position="74"/>
        <end position="136"/>
    </location>
</feature>
<dbReference type="SUPFAM" id="SSF55021">
    <property type="entry name" value="ACT-like"/>
    <property type="match status" value="1"/>
</dbReference>